<dbReference type="EMBL" id="JAGFNK010000426">
    <property type="protein sequence ID" value="KAI9450547.1"/>
    <property type="molecule type" value="Genomic_DNA"/>
</dbReference>
<comment type="caution">
    <text evidence="1">The sequence shown here is derived from an EMBL/GenBank/DDBJ whole genome shotgun (WGS) entry which is preliminary data.</text>
</comment>
<reference evidence="1" key="1">
    <citation type="submission" date="2021-03" db="EMBL/GenBank/DDBJ databases">
        <title>Evolutionary priming and transition to the ectomycorrhizal habit in an iconic lineage of mushroom-forming fungi: is preadaptation a requirement?</title>
        <authorList>
            <consortium name="DOE Joint Genome Institute"/>
            <person name="Looney B.P."/>
            <person name="Miyauchi S."/>
            <person name="Morin E."/>
            <person name="Drula E."/>
            <person name="Courty P.E."/>
            <person name="Chicoki N."/>
            <person name="Fauchery L."/>
            <person name="Kohler A."/>
            <person name="Kuo A."/>
            <person name="LaButti K."/>
            <person name="Pangilinan J."/>
            <person name="Lipzen A."/>
            <person name="Riley R."/>
            <person name="Andreopoulos W."/>
            <person name="He G."/>
            <person name="Johnson J."/>
            <person name="Barry K.W."/>
            <person name="Grigoriev I.V."/>
            <person name="Nagy L."/>
            <person name="Hibbett D."/>
            <person name="Henrissat B."/>
            <person name="Matheny P.B."/>
            <person name="Labbe J."/>
            <person name="Martin A.F."/>
        </authorList>
    </citation>
    <scope>NUCLEOTIDE SEQUENCE</scope>
    <source>
        <strain evidence="1">BPL698</strain>
    </source>
</reference>
<gene>
    <name evidence="1" type="ORF">F5148DRAFT_1336490</name>
</gene>
<dbReference type="Proteomes" id="UP001207468">
    <property type="component" value="Unassembled WGS sequence"/>
</dbReference>
<keyword evidence="2" id="KW-1185">Reference proteome</keyword>
<evidence type="ECO:0000313" key="2">
    <source>
        <dbReference type="Proteomes" id="UP001207468"/>
    </source>
</evidence>
<accession>A0ACC0TVH9</accession>
<proteinExistence type="predicted"/>
<evidence type="ECO:0000313" key="1">
    <source>
        <dbReference type="EMBL" id="KAI9450547.1"/>
    </source>
</evidence>
<organism evidence="1 2">
    <name type="scientific">Russula earlei</name>
    <dbReference type="NCBI Taxonomy" id="71964"/>
    <lineage>
        <taxon>Eukaryota</taxon>
        <taxon>Fungi</taxon>
        <taxon>Dikarya</taxon>
        <taxon>Basidiomycota</taxon>
        <taxon>Agaricomycotina</taxon>
        <taxon>Agaricomycetes</taxon>
        <taxon>Russulales</taxon>
        <taxon>Russulaceae</taxon>
        <taxon>Russula</taxon>
    </lineage>
</organism>
<name>A0ACC0TVH9_9AGAM</name>
<sequence>MANIGSVFLGDVQRSRLRSSGSTPGSTPPSSPPPTVITTRGASHSTATTTTNSAVPGVIQEQEKSTLRPQLTPTQSLEVRVRWLEAIIHGAMHDELHAGLSERKPELKRGETLMRAAEHTQRRMNDLAGTLDVLRRFIGHYEHHAQYLTPAFALSGTLPTMQPPEYKDMSHAELAALAAELEPDIRAADQDMREIHILQQKGMTGAGTLSGHEVLQPRLEALLLRHKEDLDRAAALERRVAGIVRQYAMQVDKLSELFVAWDDTLRVVEDRVGRLDKEREERLRRGYE</sequence>
<protein>
    <submittedName>
        <fullName evidence="1">Uncharacterized protein</fullName>
    </submittedName>
</protein>